<evidence type="ECO:0000256" key="1">
    <source>
        <dbReference type="ARBA" id="ARBA00004123"/>
    </source>
</evidence>
<dbReference type="RefSeq" id="XP_006015420.1">
    <property type="nucleotide sequence ID" value="XM_006015358.2"/>
</dbReference>
<dbReference type="RefSeq" id="XP_025057155.1">
    <property type="nucleotide sequence ID" value="XM_025201370.1"/>
</dbReference>
<dbReference type="GO" id="GO:0005634">
    <property type="term" value="C:nucleus"/>
    <property type="evidence" value="ECO:0007669"/>
    <property type="project" value="UniProtKB-SubCell"/>
</dbReference>
<keyword evidence="7" id="KW-1185">Reference proteome</keyword>
<dbReference type="GeneID" id="102378332"/>
<protein>
    <submittedName>
        <fullName evidence="8 9">Uncharacterized protein LOC102378332</fullName>
    </submittedName>
</protein>
<reference evidence="8" key="1">
    <citation type="submission" date="2022-04" db="UniProtKB">
        <authorList>
            <consortium name="RefSeq"/>
        </authorList>
    </citation>
    <scope>IDENTIFICATION</scope>
</reference>
<dbReference type="KEGG" id="asn:102378332"/>
<evidence type="ECO:0000256" key="5">
    <source>
        <dbReference type="ARBA" id="ARBA00023242"/>
    </source>
</evidence>
<sequence>MQGLVAGMKQHLEKCSFSGGNCFEDDEWNMSEHGGSPGGCILNIQDSDYPSSTSSLSTISESPANDTSVPVKCMSHSTSPVAKRKKNLHHPETITDTFGIRTNRLQQEVLDEKIARFVYATNAPFCIVENTHFIDMVQLLRLGYSPPKRADIIGKLLDKVYEREIEQCAKSLEGKIVNLSLDGWSNVHNDPVICACVTTEEGTVYLTETVDTSGNAYTAEYLQEVTVKAITVKKH</sequence>
<dbReference type="SUPFAM" id="SSF140996">
    <property type="entry name" value="Hermes dimerisation domain"/>
    <property type="match status" value="1"/>
</dbReference>
<dbReference type="PANTHER" id="PTHR46481:SF10">
    <property type="entry name" value="ZINC FINGER BED DOMAIN-CONTAINING PROTEIN 39"/>
    <property type="match status" value="1"/>
</dbReference>
<dbReference type="RefSeq" id="XP_025057164.1">
    <property type="nucleotide sequence ID" value="XM_025201379.1"/>
</dbReference>
<dbReference type="PANTHER" id="PTHR46481">
    <property type="entry name" value="ZINC FINGER BED DOMAIN-CONTAINING PROTEIN 4"/>
    <property type="match status" value="1"/>
</dbReference>
<keyword evidence="4" id="KW-0862">Zinc</keyword>
<gene>
    <name evidence="8 9 10" type="primary">LOC102378332</name>
</gene>
<evidence type="ECO:0000256" key="3">
    <source>
        <dbReference type="ARBA" id="ARBA00022771"/>
    </source>
</evidence>
<dbReference type="AlphaFoldDB" id="A0A1U7RJF1"/>
<dbReference type="InterPro" id="IPR052035">
    <property type="entry name" value="ZnF_BED_domain_contain"/>
</dbReference>
<dbReference type="eggNOG" id="ENOG502SB75">
    <property type="taxonomic scope" value="Eukaryota"/>
</dbReference>
<proteinExistence type="predicted"/>
<feature type="region of interest" description="Disordered" evidence="6">
    <location>
        <begin position="52"/>
        <end position="73"/>
    </location>
</feature>
<accession>A0A1U7RJF1</accession>
<evidence type="ECO:0000313" key="8">
    <source>
        <dbReference type="RefSeq" id="XP_006015420.1"/>
    </source>
</evidence>
<feature type="compositionally biased region" description="Low complexity" evidence="6">
    <location>
        <begin position="52"/>
        <end position="63"/>
    </location>
</feature>
<keyword evidence="3" id="KW-0863">Zinc-finger</keyword>
<evidence type="ECO:0000256" key="6">
    <source>
        <dbReference type="SAM" id="MobiDB-lite"/>
    </source>
</evidence>
<name>A0A1U7RJF1_ALLSI</name>
<organism evidence="8">
    <name type="scientific">Alligator sinensis</name>
    <name type="common">Chinese alligator</name>
    <dbReference type="NCBI Taxonomy" id="38654"/>
    <lineage>
        <taxon>Eukaryota</taxon>
        <taxon>Metazoa</taxon>
        <taxon>Chordata</taxon>
        <taxon>Craniata</taxon>
        <taxon>Vertebrata</taxon>
        <taxon>Euteleostomi</taxon>
        <taxon>Archelosauria</taxon>
        <taxon>Archosauria</taxon>
        <taxon>Crocodylia</taxon>
        <taxon>Alligatoridae</taxon>
        <taxon>Alligatorinae</taxon>
        <taxon>Alligator</taxon>
    </lineage>
</organism>
<evidence type="ECO:0000256" key="4">
    <source>
        <dbReference type="ARBA" id="ARBA00022833"/>
    </source>
</evidence>
<evidence type="ECO:0000313" key="7">
    <source>
        <dbReference type="Proteomes" id="UP000189705"/>
    </source>
</evidence>
<comment type="subcellular location">
    <subcellularLocation>
        <location evidence="1">Nucleus</location>
    </subcellularLocation>
</comment>
<keyword evidence="5" id="KW-0539">Nucleus</keyword>
<evidence type="ECO:0000256" key="2">
    <source>
        <dbReference type="ARBA" id="ARBA00022723"/>
    </source>
</evidence>
<dbReference type="GO" id="GO:0008270">
    <property type="term" value="F:zinc ion binding"/>
    <property type="evidence" value="ECO:0007669"/>
    <property type="project" value="UniProtKB-KW"/>
</dbReference>
<keyword evidence="2" id="KW-0479">Metal-binding</keyword>
<dbReference type="Proteomes" id="UP000189705">
    <property type="component" value="Unplaced"/>
</dbReference>
<evidence type="ECO:0000313" key="10">
    <source>
        <dbReference type="RefSeq" id="XP_025057164.1"/>
    </source>
</evidence>
<evidence type="ECO:0000313" key="9">
    <source>
        <dbReference type="RefSeq" id="XP_025057155.1"/>
    </source>
</evidence>